<reference evidence="1 2" key="1">
    <citation type="submission" date="2022-12" db="EMBL/GenBank/DDBJ databases">
        <title>Chromosome-level genome of Tegillarca granosa.</title>
        <authorList>
            <person name="Kim J."/>
        </authorList>
    </citation>
    <scope>NUCLEOTIDE SEQUENCE [LARGE SCALE GENOMIC DNA]</scope>
    <source>
        <strain evidence="1">Teg-2019</strain>
        <tissue evidence="1">Adductor muscle</tissue>
    </source>
</reference>
<gene>
    <name evidence="1" type="ORF">KUTeg_020832</name>
</gene>
<accession>A0ABQ9EEI1</accession>
<sequence length="61" mass="6822">MIHLQLEEDYTSCAAAVEQRALAVTEKDILDSPPLCPICMKNELKLDETGLRLGQNHVSIR</sequence>
<keyword evidence="2" id="KW-1185">Reference proteome</keyword>
<proteinExistence type="predicted"/>
<evidence type="ECO:0000313" key="1">
    <source>
        <dbReference type="EMBL" id="KAJ8301845.1"/>
    </source>
</evidence>
<evidence type="ECO:0000313" key="2">
    <source>
        <dbReference type="Proteomes" id="UP001217089"/>
    </source>
</evidence>
<protein>
    <submittedName>
        <fullName evidence="1">Uncharacterized protein</fullName>
    </submittedName>
</protein>
<dbReference type="Proteomes" id="UP001217089">
    <property type="component" value="Unassembled WGS sequence"/>
</dbReference>
<name>A0ABQ9EEI1_TEGGR</name>
<comment type="caution">
    <text evidence="1">The sequence shown here is derived from an EMBL/GenBank/DDBJ whole genome shotgun (WGS) entry which is preliminary data.</text>
</comment>
<organism evidence="1 2">
    <name type="scientific">Tegillarca granosa</name>
    <name type="common">Malaysian cockle</name>
    <name type="synonym">Anadara granosa</name>
    <dbReference type="NCBI Taxonomy" id="220873"/>
    <lineage>
        <taxon>Eukaryota</taxon>
        <taxon>Metazoa</taxon>
        <taxon>Spiralia</taxon>
        <taxon>Lophotrochozoa</taxon>
        <taxon>Mollusca</taxon>
        <taxon>Bivalvia</taxon>
        <taxon>Autobranchia</taxon>
        <taxon>Pteriomorphia</taxon>
        <taxon>Arcoida</taxon>
        <taxon>Arcoidea</taxon>
        <taxon>Arcidae</taxon>
        <taxon>Tegillarca</taxon>
    </lineage>
</organism>
<dbReference type="EMBL" id="JARBDR010000918">
    <property type="protein sequence ID" value="KAJ8301845.1"/>
    <property type="molecule type" value="Genomic_DNA"/>
</dbReference>